<protein>
    <submittedName>
        <fullName evidence="1">Uncharacterized protein</fullName>
    </submittedName>
</protein>
<keyword evidence="2" id="KW-1185">Reference proteome</keyword>
<dbReference type="RefSeq" id="XP_029757041.1">
    <property type="nucleotide sequence ID" value="XM_029898651.1"/>
</dbReference>
<proteinExistence type="predicted"/>
<dbReference type="EMBL" id="KL584995">
    <property type="protein sequence ID" value="KEQ80854.1"/>
    <property type="molecule type" value="Genomic_DNA"/>
</dbReference>
<dbReference type="AlphaFoldDB" id="A0A074XAT5"/>
<sequence length="86" mass="10088">MRQWIVRYDALEDTAVFALFLSHCCTILAASYGRWPVYPTLCCLRLSIHKYVFRNSRWICSTRPWVIFCPRMINVAESINSNLSLV</sequence>
<dbReference type="GeneID" id="40740957"/>
<organism evidence="1 2">
    <name type="scientific">Aureobasidium pullulans EXF-150</name>
    <dbReference type="NCBI Taxonomy" id="1043002"/>
    <lineage>
        <taxon>Eukaryota</taxon>
        <taxon>Fungi</taxon>
        <taxon>Dikarya</taxon>
        <taxon>Ascomycota</taxon>
        <taxon>Pezizomycotina</taxon>
        <taxon>Dothideomycetes</taxon>
        <taxon>Dothideomycetidae</taxon>
        <taxon>Dothideales</taxon>
        <taxon>Saccotheciaceae</taxon>
        <taxon>Aureobasidium</taxon>
    </lineage>
</organism>
<reference evidence="1 2" key="1">
    <citation type="journal article" date="2014" name="BMC Genomics">
        <title>Genome sequencing of four Aureobasidium pullulans varieties: biotechnological potential, stress tolerance, and description of new species.</title>
        <authorList>
            <person name="Gostin Ar C."/>
            <person name="Ohm R.A."/>
            <person name="Kogej T."/>
            <person name="Sonjak S."/>
            <person name="Turk M."/>
            <person name="Zajc J."/>
            <person name="Zalar P."/>
            <person name="Grube M."/>
            <person name="Sun H."/>
            <person name="Han J."/>
            <person name="Sharma A."/>
            <person name="Chiniquy J."/>
            <person name="Ngan C.Y."/>
            <person name="Lipzen A."/>
            <person name="Barry K."/>
            <person name="Grigoriev I.V."/>
            <person name="Gunde-Cimerman N."/>
        </authorList>
    </citation>
    <scope>NUCLEOTIDE SEQUENCE [LARGE SCALE GENOMIC DNA]</scope>
    <source>
        <strain evidence="1 2">EXF-150</strain>
    </source>
</reference>
<accession>A0A074XAT5</accession>
<evidence type="ECO:0000313" key="1">
    <source>
        <dbReference type="EMBL" id="KEQ80854.1"/>
    </source>
</evidence>
<dbReference type="Proteomes" id="UP000030706">
    <property type="component" value="Unassembled WGS sequence"/>
</dbReference>
<gene>
    <name evidence="1" type="ORF">M438DRAFT_103593</name>
</gene>
<dbReference type="HOGENOM" id="CLU_2497521_0_0_1"/>
<evidence type="ECO:0000313" key="2">
    <source>
        <dbReference type="Proteomes" id="UP000030706"/>
    </source>
</evidence>
<name>A0A074XAT5_AURPU</name>